<dbReference type="PROSITE" id="PS00092">
    <property type="entry name" value="N6_MTASE"/>
    <property type="match status" value="1"/>
</dbReference>
<organism evidence="7">
    <name type="scientific">hydrothermal vent metagenome</name>
    <dbReference type="NCBI Taxonomy" id="652676"/>
    <lineage>
        <taxon>unclassified sequences</taxon>
        <taxon>metagenomes</taxon>
        <taxon>ecological metagenomes</taxon>
    </lineage>
</organism>
<dbReference type="InterPro" id="IPR029063">
    <property type="entry name" value="SAM-dependent_MTases_sf"/>
</dbReference>
<name>A0A1W1CS68_9ZZZZ</name>
<dbReference type="AlphaFoldDB" id="A0A1W1CS68"/>
<keyword evidence="3 7" id="KW-0808">Transferase</keyword>
<keyword evidence="4" id="KW-0949">S-adenosyl-L-methionine</keyword>
<evidence type="ECO:0000256" key="3">
    <source>
        <dbReference type="ARBA" id="ARBA00022679"/>
    </source>
</evidence>
<evidence type="ECO:0000256" key="2">
    <source>
        <dbReference type="ARBA" id="ARBA00022603"/>
    </source>
</evidence>
<feature type="domain" description="DNA methylase N-4/N-6" evidence="5">
    <location>
        <begin position="107"/>
        <end position="420"/>
    </location>
</feature>
<dbReference type="PIRSF" id="PIRSF015855">
    <property type="entry name" value="TypeIII_Mtase_mKpnI"/>
    <property type="match status" value="1"/>
</dbReference>
<protein>
    <submittedName>
        <fullName evidence="7">Type III restriction-modification system methylation subunit</fullName>
        <ecNumber evidence="7">2.1.1.72</ecNumber>
    </submittedName>
</protein>
<dbReference type="SUPFAM" id="SSF53335">
    <property type="entry name" value="S-adenosyl-L-methionine-dependent methyltransferases"/>
    <property type="match status" value="1"/>
</dbReference>
<accession>A0A1W1CS68</accession>
<evidence type="ECO:0000256" key="1">
    <source>
        <dbReference type="ARBA" id="ARBA00006594"/>
    </source>
</evidence>
<dbReference type="EC" id="2.1.1.72" evidence="7"/>
<dbReference type="InterPro" id="IPR002941">
    <property type="entry name" value="DNA_methylase_N4/N6"/>
</dbReference>
<sequence>MNLYSADIKEQKLDELKNIFPEIFKDGEIDYAALKNILDDVVDEAKSEHYNFTWSGKRECYKTIKEKTNATLKVDEDESLLDGENVFIEGDNLEVLKLLQNAYHKKIKMIYIDPPYNKDKDFVYRDTWGDSIRNYHLQTDQLRDEGYTTTKTNSSGRRHTNWLNMIYPRLWLSRNLLRDDGVIFVSIDDDEVANLRKIMDEIYGEENFVATFIWEKRTNRENRKVVSVRHDYILCYTKIKDSNDKALYQLPMNAKALANYKNLDNDPLGLWKSDPATAQAGHGTKKQFYDLVAPSGKVHKLESGRCWLYTEDVMKDAIKNNKIWFGKDGLGVPRVKTYLDAKERGLTPESILFAEEVATTEIAKNKIKSLFDEKVLFDTPKPVDLLKVLTQLSTKEDDIILDFFAGSGTTAHAVMDLNKEDGGKRKYILVQLPEATDEKSEAYKAGYKKISDITKERIKRVIKKLDYKDGFKSYYLDNSNFQMFKELKKRPNDTLEDIEKMLKMSVFQENILTQGAKEKDLVYEVGLKNGFSLSAVCKEVKSEKYSFLVLSEDQREYYFCFDKEIQNDIIHTLPKEAKLICYEKALGDSVKLNLHANLDLETL</sequence>
<reference evidence="7" key="1">
    <citation type="submission" date="2016-10" db="EMBL/GenBank/DDBJ databases">
        <authorList>
            <person name="de Groot N.N."/>
        </authorList>
    </citation>
    <scope>NUCLEOTIDE SEQUENCE</scope>
</reference>
<keyword evidence="2 7" id="KW-0489">Methyltransferase</keyword>
<dbReference type="GO" id="GO:0009007">
    <property type="term" value="F:site-specific DNA-methyltransferase (adenine-specific) activity"/>
    <property type="evidence" value="ECO:0007669"/>
    <property type="project" value="UniProtKB-EC"/>
</dbReference>
<evidence type="ECO:0000256" key="4">
    <source>
        <dbReference type="ARBA" id="ARBA00022691"/>
    </source>
</evidence>
<dbReference type="EMBL" id="FPHK01000052">
    <property type="protein sequence ID" value="SFV61191.1"/>
    <property type="molecule type" value="Genomic_DNA"/>
</dbReference>
<dbReference type="GO" id="GO:0008170">
    <property type="term" value="F:N-methyltransferase activity"/>
    <property type="evidence" value="ECO:0007669"/>
    <property type="project" value="InterPro"/>
</dbReference>
<gene>
    <name evidence="7" type="ORF">MNB_SM-6-229</name>
    <name evidence="6" type="ORF">MNB_SM-6-584</name>
</gene>
<dbReference type="EMBL" id="FPHK01000122">
    <property type="protein sequence ID" value="SFV68527.1"/>
    <property type="molecule type" value="Genomic_DNA"/>
</dbReference>
<evidence type="ECO:0000313" key="6">
    <source>
        <dbReference type="EMBL" id="SFV61191.1"/>
    </source>
</evidence>
<dbReference type="PRINTS" id="PR00506">
    <property type="entry name" value="D21N6MTFRASE"/>
</dbReference>
<dbReference type="InterPro" id="IPR002295">
    <property type="entry name" value="N4/N6-MTase_EcoPI_Mod-like"/>
</dbReference>
<evidence type="ECO:0000259" key="5">
    <source>
        <dbReference type="Pfam" id="PF01555"/>
    </source>
</evidence>
<evidence type="ECO:0000313" key="7">
    <source>
        <dbReference type="EMBL" id="SFV68527.1"/>
    </source>
</evidence>
<proteinExistence type="inferred from homology"/>
<comment type="similarity">
    <text evidence="1">Belongs to the N(4)/N(6)-methyltransferase family.</text>
</comment>
<dbReference type="InterPro" id="IPR002052">
    <property type="entry name" value="DNA_methylase_N6_adenine_CS"/>
</dbReference>
<dbReference type="Pfam" id="PF01555">
    <property type="entry name" value="N6_N4_Mtase"/>
    <property type="match status" value="1"/>
</dbReference>
<dbReference type="GO" id="GO:0003677">
    <property type="term" value="F:DNA binding"/>
    <property type="evidence" value="ECO:0007669"/>
    <property type="project" value="InterPro"/>
</dbReference>
<dbReference type="Gene3D" id="3.40.50.150">
    <property type="entry name" value="Vaccinia Virus protein VP39"/>
    <property type="match status" value="1"/>
</dbReference>
<dbReference type="GO" id="GO:0032259">
    <property type="term" value="P:methylation"/>
    <property type="evidence" value="ECO:0007669"/>
    <property type="project" value="UniProtKB-KW"/>
</dbReference>